<organism evidence="1 2">
    <name type="scientific">Capnocytophaga cynodegmi</name>
    <dbReference type="NCBI Taxonomy" id="28189"/>
    <lineage>
        <taxon>Bacteria</taxon>
        <taxon>Pseudomonadati</taxon>
        <taxon>Bacteroidota</taxon>
        <taxon>Flavobacteriia</taxon>
        <taxon>Flavobacteriales</taxon>
        <taxon>Flavobacteriaceae</taxon>
        <taxon>Capnocytophaga</taxon>
    </lineage>
</organism>
<keyword evidence="2" id="KW-1185">Reference proteome</keyword>
<reference evidence="2" key="1">
    <citation type="submission" date="2015-01" db="EMBL/GenBank/DDBJ databases">
        <authorList>
            <person name="MANFREDI Pablo"/>
        </authorList>
    </citation>
    <scope>NUCLEOTIDE SEQUENCE [LARGE SCALE GENOMIC DNA]</scope>
    <source>
        <strain evidence="2">Ccyn2B</strain>
    </source>
</reference>
<gene>
    <name evidence="1" type="ORF">CCYN2B_20052</name>
</gene>
<proteinExistence type="predicted"/>
<accession>A0A0B7H8L8</accession>
<protein>
    <submittedName>
        <fullName evidence="1">Uncharacterized protein</fullName>
    </submittedName>
</protein>
<name>A0A0B7H8L8_9FLAO</name>
<evidence type="ECO:0000313" key="1">
    <source>
        <dbReference type="EMBL" id="CEN34267.1"/>
    </source>
</evidence>
<dbReference type="Proteomes" id="UP000038055">
    <property type="component" value="Unassembled WGS sequence"/>
</dbReference>
<dbReference type="EMBL" id="CDOD01000012">
    <property type="protein sequence ID" value="CEN34267.1"/>
    <property type="molecule type" value="Genomic_DNA"/>
</dbReference>
<dbReference type="AlphaFoldDB" id="A0A0B7H8L8"/>
<evidence type="ECO:0000313" key="2">
    <source>
        <dbReference type="Proteomes" id="UP000038055"/>
    </source>
</evidence>
<sequence length="67" mass="8118">MSILKPFCWTEKILLSFYMNFTTLKIDFKIKLTFFFFILDKKYIFAHNGNCMQFSTICIDKVKFLKL</sequence>
<dbReference type="STRING" id="28189.CCYN74_80036"/>